<dbReference type="InterPro" id="IPR013154">
    <property type="entry name" value="ADH-like_N"/>
</dbReference>
<evidence type="ECO:0000313" key="4">
    <source>
        <dbReference type="Proteomes" id="UP001501074"/>
    </source>
</evidence>
<dbReference type="PANTHER" id="PTHR11695">
    <property type="entry name" value="ALCOHOL DEHYDROGENASE RELATED"/>
    <property type="match status" value="1"/>
</dbReference>
<evidence type="ECO:0000313" key="3">
    <source>
        <dbReference type="EMBL" id="GAA3635606.1"/>
    </source>
</evidence>
<dbReference type="Pfam" id="PF08240">
    <property type="entry name" value="ADH_N"/>
    <property type="match status" value="1"/>
</dbReference>
<evidence type="ECO:0000259" key="2">
    <source>
        <dbReference type="SMART" id="SM00829"/>
    </source>
</evidence>
<dbReference type="SUPFAM" id="SSF51735">
    <property type="entry name" value="NAD(P)-binding Rossmann-fold domains"/>
    <property type="match status" value="1"/>
</dbReference>
<comment type="caution">
    <text evidence="3">The sequence shown here is derived from an EMBL/GenBank/DDBJ whole genome shotgun (WGS) entry which is preliminary data.</text>
</comment>
<protein>
    <submittedName>
        <fullName evidence="3">NADP-dependent oxidoreductase</fullName>
    </submittedName>
</protein>
<dbReference type="PROSITE" id="PS01162">
    <property type="entry name" value="QOR_ZETA_CRYSTAL"/>
    <property type="match status" value="1"/>
</dbReference>
<reference evidence="4" key="1">
    <citation type="journal article" date="2019" name="Int. J. Syst. Evol. Microbiol.">
        <title>The Global Catalogue of Microorganisms (GCM) 10K type strain sequencing project: providing services to taxonomists for standard genome sequencing and annotation.</title>
        <authorList>
            <consortium name="The Broad Institute Genomics Platform"/>
            <consortium name="The Broad Institute Genome Sequencing Center for Infectious Disease"/>
            <person name="Wu L."/>
            <person name="Ma J."/>
        </authorList>
    </citation>
    <scope>NUCLEOTIDE SEQUENCE [LARGE SCALE GENOMIC DNA]</scope>
    <source>
        <strain evidence="4">JCM 16902</strain>
    </source>
</reference>
<dbReference type="EMBL" id="BAAAZO010000012">
    <property type="protein sequence ID" value="GAA3635606.1"/>
    <property type="molecule type" value="Genomic_DNA"/>
</dbReference>
<dbReference type="InterPro" id="IPR002364">
    <property type="entry name" value="Quin_OxRdtase/zeta-crystal_CS"/>
</dbReference>
<dbReference type="InterPro" id="IPR036291">
    <property type="entry name" value="NAD(P)-bd_dom_sf"/>
</dbReference>
<dbReference type="InterPro" id="IPR020843">
    <property type="entry name" value="ER"/>
</dbReference>
<feature type="domain" description="Enoyl reductase (ER)" evidence="2">
    <location>
        <begin position="10"/>
        <end position="313"/>
    </location>
</feature>
<dbReference type="Gene3D" id="3.90.180.10">
    <property type="entry name" value="Medium-chain alcohol dehydrogenases, catalytic domain"/>
    <property type="match status" value="1"/>
</dbReference>
<organism evidence="3 4">
    <name type="scientific">Kineosporia mesophila</name>
    <dbReference type="NCBI Taxonomy" id="566012"/>
    <lineage>
        <taxon>Bacteria</taxon>
        <taxon>Bacillati</taxon>
        <taxon>Actinomycetota</taxon>
        <taxon>Actinomycetes</taxon>
        <taxon>Kineosporiales</taxon>
        <taxon>Kineosporiaceae</taxon>
        <taxon>Kineosporia</taxon>
    </lineage>
</organism>
<accession>A0ABP7ALV5</accession>
<dbReference type="SMART" id="SM00829">
    <property type="entry name" value="PKS_ER"/>
    <property type="match status" value="1"/>
</dbReference>
<dbReference type="InterPro" id="IPR011032">
    <property type="entry name" value="GroES-like_sf"/>
</dbReference>
<dbReference type="Pfam" id="PF13602">
    <property type="entry name" value="ADH_zinc_N_2"/>
    <property type="match status" value="1"/>
</dbReference>
<proteinExistence type="predicted"/>
<sequence length="316" mass="33000">MRVVSQDTFGDSSVLRVVDVPKPSPKPTEILVKVHAAGTNPVDYKTREGTGMAGVLGSPPFVLGWDVAGVVEEIGFGVTTFQVGDEVYGMPWFPRAAGGYGEYVTAPSRQFAPKPASISFEQAAAVPLAALTAWQAIVDTAQVLSGQRVLITAGAGGVGHLAVQIARSRGAEVISTASERNHAWLRELGATTVIDYTAVRFEDEVEDIDVVIDLAGDAQDSTSLRSLKTLRPGGLLVSVPGGVSPGLAEAALRQGVRATGILVEPDGEALRRIGALIDDGSIHVEVEQVLPLEDAAKAHDAAESGHTRGKIVLSLV</sequence>
<dbReference type="PANTHER" id="PTHR11695:SF294">
    <property type="entry name" value="RETICULON-4-INTERACTING PROTEIN 1, MITOCHONDRIAL"/>
    <property type="match status" value="1"/>
</dbReference>
<keyword evidence="1" id="KW-0560">Oxidoreductase</keyword>
<evidence type="ECO:0000256" key="1">
    <source>
        <dbReference type="ARBA" id="ARBA00023002"/>
    </source>
</evidence>
<dbReference type="InterPro" id="IPR050700">
    <property type="entry name" value="YIM1/Zinc_Alcohol_DH_Fams"/>
</dbReference>
<dbReference type="SUPFAM" id="SSF50129">
    <property type="entry name" value="GroES-like"/>
    <property type="match status" value="1"/>
</dbReference>
<dbReference type="Proteomes" id="UP001501074">
    <property type="component" value="Unassembled WGS sequence"/>
</dbReference>
<dbReference type="CDD" id="cd05289">
    <property type="entry name" value="MDR_like_2"/>
    <property type="match status" value="1"/>
</dbReference>
<name>A0ABP7ALV5_9ACTN</name>
<dbReference type="Gene3D" id="3.40.50.720">
    <property type="entry name" value="NAD(P)-binding Rossmann-like Domain"/>
    <property type="match status" value="1"/>
</dbReference>
<gene>
    <name evidence="3" type="ORF">GCM10022223_62540</name>
</gene>
<keyword evidence="4" id="KW-1185">Reference proteome</keyword>